<dbReference type="EMBL" id="MU826359">
    <property type="protein sequence ID" value="KAJ7379289.1"/>
    <property type="molecule type" value="Genomic_DNA"/>
</dbReference>
<feature type="compositionally biased region" description="Acidic residues" evidence="1">
    <location>
        <begin position="57"/>
        <end position="79"/>
    </location>
</feature>
<dbReference type="Proteomes" id="UP001163046">
    <property type="component" value="Unassembled WGS sequence"/>
</dbReference>
<sequence length="330" mass="38283">MERNNKVGFKNDATAGSKNNARIVLPRIEGTKRNFSLTGSETYSLITSASGTLSPDMDSDLEDMALQEEEEEEEEDEDEGKGGKDEHKQHDKDENDKQLSMTSEKEIRQRARGVLKKELKRIRVEAAAKKNDTPEKVSIDKLEERAGIQQARIIQERAQRKKEEKGKDSEYDKMNGKAKVANLLQHEVKRLERAEEVQKILVELHSLGLSEAAINLTHALRGKEDSESEFRAQLQDDQIKAKKRASMLVESEIKKVRKECLAEMERKEREKAEKERLEKEREERERREREMAMLKKMARDMAMKKMYKESMFNTSVSRPFSFSYFPSLKK</sequence>
<feature type="compositionally biased region" description="Basic and acidic residues" evidence="1">
    <location>
        <begin position="80"/>
        <end position="112"/>
    </location>
</feature>
<gene>
    <name evidence="2" type="ORF">OS493_017802</name>
</gene>
<reference evidence="2" key="1">
    <citation type="submission" date="2023-01" db="EMBL/GenBank/DDBJ databases">
        <title>Genome assembly of the deep-sea coral Lophelia pertusa.</title>
        <authorList>
            <person name="Herrera S."/>
            <person name="Cordes E."/>
        </authorList>
    </citation>
    <scope>NUCLEOTIDE SEQUENCE</scope>
    <source>
        <strain evidence="2">USNM1676648</strain>
        <tissue evidence="2">Polyp</tissue>
    </source>
</reference>
<feature type="region of interest" description="Disordered" evidence="1">
    <location>
        <begin position="48"/>
        <end position="112"/>
    </location>
</feature>
<protein>
    <submittedName>
        <fullName evidence="2">Uncharacterized protein</fullName>
    </submittedName>
</protein>
<proteinExistence type="predicted"/>
<keyword evidence="3" id="KW-1185">Reference proteome</keyword>
<organism evidence="2 3">
    <name type="scientific">Desmophyllum pertusum</name>
    <dbReference type="NCBI Taxonomy" id="174260"/>
    <lineage>
        <taxon>Eukaryota</taxon>
        <taxon>Metazoa</taxon>
        <taxon>Cnidaria</taxon>
        <taxon>Anthozoa</taxon>
        <taxon>Hexacorallia</taxon>
        <taxon>Scleractinia</taxon>
        <taxon>Caryophylliina</taxon>
        <taxon>Caryophylliidae</taxon>
        <taxon>Desmophyllum</taxon>
    </lineage>
</organism>
<feature type="region of interest" description="Disordered" evidence="1">
    <location>
        <begin position="266"/>
        <end position="288"/>
    </location>
</feature>
<comment type="caution">
    <text evidence="2">The sequence shown here is derived from an EMBL/GenBank/DDBJ whole genome shotgun (WGS) entry which is preliminary data.</text>
</comment>
<dbReference type="OrthoDB" id="5986368at2759"/>
<evidence type="ECO:0000313" key="3">
    <source>
        <dbReference type="Proteomes" id="UP001163046"/>
    </source>
</evidence>
<accession>A0A9X0CZK8</accession>
<evidence type="ECO:0000313" key="2">
    <source>
        <dbReference type="EMBL" id="KAJ7379289.1"/>
    </source>
</evidence>
<evidence type="ECO:0000256" key="1">
    <source>
        <dbReference type="SAM" id="MobiDB-lite"/>
    </source>
</evidence>
<dbReference type="AlphaFoldDB" id="A0A9X0CZK8"/>
<name>A0A9X0CZK8_9CNID</name>
<feature type="region of interest" description="Disordered" evidence="1">
    <location>
        <begin position="1"/>
        <end position="22"/>
    </location>
</feature>